<keyword evidence="3" id="KW-1185">Reference proteome</keyword>
<feature type="region of interest" description="Disordered" evidence="1">
    <location>
        <begin position="1"/>
        <end position="31"/>
    </location>
</feature>
<organism evidence="2 3">
    <name type="scientific">Lysobacter antibioticus</name>
    <dbReference type="NCBI Taxonomy" id="84531"/>
    <lineage>
        <taxon>Bacteria</taxon>
        <taxon>Pseudomonadati</taxon>
        <taxon>Pseudomonadota</taxon>
        <taxon>Gammaproteobacteria</taxon>
        <taxon>Lysobacterales</taxon>
        <taxon>Lysobacteraceae</taxon>
        <taxon>Lysobacter</taxon>
    </lineage>
</organism>
<dbReference type="PATRIC" id="fig|84531.8.peg.3125"/>
<sequence>MHVSGSSGSAWIPQTSGPAQESARPTLPDGPELIHVGEFIPQGQGYDAQRQQVLTSYYNQDDGVLLSIQNKDGGAEVKNVKLDGGSAENLCAIAPDKGGGVATDGKFVYLADTQSVYVYRREDIDAAQNGGSVEPVWINRMPEGSNASYLTVKDGKAYVGQFAVDPKGYGSDQAKQDFDGKPSLVRFDIGAKGEFVNPSDPIETPYYAQGVTATDRGLLFSTSLGGQDESPRELIFQQFTGNGENFQLEAAKDAQTVYRLDHYAEGINVIDNEVWVTYESAADAYRDSGVEPRTHIQRIPLGELKDY</sequence>
<dbReference type="EMBL" id="CP011129">
    <property type="protein sequence ID" value="ALN81244.1"/>
    <property type="molecule type" value="Genomic_DNA"/>
</dbReference>
<reference evidence="2 3" key="1">
    <citation type="journal article" date="2015" name="BMC Genomics">
        <title>Comparative genomics and metabolic profiling of the genus Lysobacter.</title>
        <authorList>
            <person name="de Bruijn I."/>
            <person name="Cheng X."/>
            <person name="de Jager V."/>
            <person name="Exposito R.G."/>
            <person name="Watrous J."/>
            <person name="Patel N."/>
            <person name="Postma J."/>
            <person name="Dorrestein P.C."/>
            <person name="Kobayashi D."/>
            <person name="Raaijmakers J.M."/>
        </authorList>
    </citation>
    <scope>NUCLEOTIDE SEQUENCE [LARGE SCALE GENOMIC DNA]</scope>
    <source>
        <strain evidence="2 3">76</strain>
    </source>
</reference>
<evidence type="ECO:0000256" key="1">
    <source>
        <dbReference type="SAM" id="MobiDB-lite"/>
    </source>
</evidence>
<dbReference type="AlphaFoldDB" id="A0A0S2FCJ1"/>
<name>A0A0S2FCJ1_LYSAN</name>
<gene>
    <name evidence="2" type="ORF">LA76x_3116</name>
</gene>
<dbReference type="KEGG" id="lab:LA76x_3116"/>
<feature type="compositionally biased region" description="Polar residues" evidence="1">
    <location>
        <begin position="1"/>
        <end position="19"/>
    </location>
</feature>
<dbReference type="STRING" id="84531.LA76x_3116"/>
<dbReference type="RefSeq" id="WP_057918348.1">
    <property type="nucleotide sequence ID" value="NZ_CP011129.1"/>
</dbReference>
<accession>A0A0S2FCJ1</accession>
<dbReference type="Proteomes" id="UP000060787">
    <property type="component" value="Chromosome"/>
</dbReference>
<proteinExistence type="predicted"/>
<protein>
    <submittedName>
        <fullName evidence="2">Uncharacterized protein</fullName>
    </submittedName>
</protein>
<evidence type="ECO:0000313" key="2">
    <source>
        <dbReference type="EMBL" id="ALN81244.1"/>
    </source>
</evidence>
<dbReference type="eggNOG" id="ENOG5033HDU">
    <property type="taxonomic scope" value="Bacteria"/>
</dbReference>
<evidence type="ECO:0000313" key="3">
    <source>
        <dbReference type="Proteomes" id="UP000060787"/>
    </source>
</evidence>